<feature type="non-terminal residue" evidence="1">
    <location>
        <position position="1"/>
    </location>
</feature>
<sequence length="126" mass="13696">PPSPSLLLLFSSSVSSFSSSSSSSSSFFSLSFFFSSCHHIASAFKLTPAPPAFSSLNYRRLFYAFCVLQLWTLPSHSGNAVVGQAVICDTLGRYFTADVWQARKNDCVKPVGQIIGARATFTHSTR</sequence>
<evidence type="ECO:0000313" key="1">
    <source>
        <dbReference type="EMBL" id="JAP46476.1"/>
    </source>
</evidence>
<reference evidence="1" key="1">
    <citation type="submission" date="2016-01" db="EMBL/GenBank/DDBJ databases">
        <title>Reference transcriptome for the parasite Schistocephalus solidus: insights into the molecular evolution of parasitism.</title>
        <authorList>
            <person name="Hebert F.O."/>
            <person name="Grambauer S."/>
            <person name="Barber I."/>
            <person name="Landry C.R."/>
            <person name="Aubin-Horth N."/>
        </authorList>
    </citation>
    <scope>NUCLEOTIDE SEQUENCE</scope>
</reference>
<accession>A0A0X3PGV8</accession>
<dbReference type="EMBL" id="GEEE01009385">
    <property type="protein sequence ID" value="JAP53840.1"/>
    <property type="molecule type" value="Transcribed_RNA"/>
</dbReference>
<name>A0A0X3PGV8_SCHSO</name>
<protein>
    <submittedName>
        <fullName evidence="1">Uncharacterized protein</fullName>
    </submittedName>
</protein>
<organism evidence="1">
    <name type="scientific">Schistocephalus solidus</name>
    <name type="common">Tapeworm</name>
    <dbReference type="NCBI Taxonomy" id="70667"/>
    <lineage>
        <taxon>Eukaryota</taxon>
        <taxon>Metazoa</taxon>
        <taxon>Spiralia</taxon>
        <taxon>Lophotrochozoa</taxon>
        <taxon>Platyhelminthes</taxon>
        <taxon>Cestoda</taxon>
        <taxon>Eucestoda</taxon>
        <taxon>Diphyllobothriidea</taxon>
        <taxon>Diphyllobothriidae</taxon>
        <taxon>Schistocephalus</taxon>
    </lineage>
</organism>
<dbReference type="AlphaFoldDB" id="A0A0X3PGV8"/>
<gene>
    <name evidence="1" type="ORF">TR88098</name>
</gene>
<dbReference type="EMBL" id="GEEE01016749">
    <property type="protein sequence ID" value="JAP46476.1"/>
    <property type="molecule type" value="Transcribed_RNA"/>
</dbReference>
<proteinExistence type="predicted"/>